<gene>
    <name evidence="2" type="ORF">ACFOW7_03020</name>
</gene>
<protein>
    <submittedName>
        <fullName evidence="2">Ferritin-like domain-containing protein</fullName>
    </submittedName>
</protein>
<dbReference type="PROSITE" id="PS50905">
    <property type="entry name" value="FERRITIN_LIKE"/>
    <property type="match status" value="1"/>
</dbReference>
<reference evidence="3" key="1">
    <citation type="journal article" date="2019" name="Int. J. Syst. Evol. Microbiol.">
        <title>The Global Catalogue of Microorganisms (GCM) 10K type strain sequencing project: providing services to taxonomists for standard genome sequencing and annotation.</title>
        <authorList>
            <consortium name="The Broad Institute Genomics Platform"/>
            <consortium name="The Broad Institute Genome Sequencing Center for Infectious Disease"/>
            <person name="Wu L."/>
            <person name="Ma J."/>
        </authorList>
    </citation>
    <scope>NUCLEOTIDE SEQUENCE [LARGE SCALE GENOMIC DNA]</scope>
    <source>
        <strain evidence="3">LMG 29894</strain>
    </source>
</reference>
<proteinExistence type="predicted"/>
<comment type="caution">
    <text evidence="2">The sequence shown here is derived from an EMBL/GenBank/DDBJ whole genome shotgun (WGS) entry which is preliminary data.</text>
</comment>
<organism evidence="2 3">
    <name type="scientific">Chitinimonas lacunae</name>
    <dbReference type="NCBI Taxonomy" id="1963018"/>
    <lineage>
        <taxon>Bacteria</taxon>
        <taxon>Pseudomonadati</taxon>
        <taxon>Pseudomonadota</taxon>
        <taxon>Betaproteobacteria</taxon>
        <taxon>Neisseriales</taxon>
        <taxon>Chitinibacteraceae</taxon>
        <taxon>Chitinimonas</taxon>
    </lineage>
</organism>
<sequence>MQNTPSIGLNRTGFQMSPFDTEELLEAAEERSPTPDTAALGLDAQRQNYIADAGIVGSVPMPGSLKGAINMTVSKLSGKHPEMLIDKLGERLAFERSGTRLYDALIAKYQAAIATAGEEPLRNELGAIPGSDLPEMPLDTLQRIRSEELQHFKLLSDAMEKLGADPTAQTPCADISAVSSLGVMQVLTDPRTNLPQCLNAILTAEMTDNAGWELLADLTEQAGHPDMAAQFRQALHQEQQHLAIIKNWLSKLVLAAA</sequence>
<dbReference type="EMBL" id="JBHSBU010000001">
    <property type="protein sequence ID" value="MFC4158324.1"/>
    <property type="molecule type" value="Genomic_DNA"/>
</dbReference>
<dbReference type="Pfam" id="PF00210">
    <property type="entry name" value="Ferritin"/>
    <property type="match status" value="1"/>
</dbReference>
<dbReference type="InterPro" id="IPR008331">
    <property type="entry name" value="Ferritin_DPS_dom"/>
</dbReference>
<dbReference type="SUPFAM" id="SSF47240">
    <property type="entry name" value="Ferritin-like"/>
    <property type="match status" value="1"/>
</dbReference>
<feature type="domain" description="Ferritin-like diiron" evidence="1">
    <location>
        <begin position="188"/>
        <end position="257"/>
    </location>
</feature>
<dbReference type="CDD" id="cd00657">
    <property type="entry name" value="Ferritin_like"/>
    <property type="match status" value="1"/>
</dbReference>
<dbReference type="Gene3D" id="1.20.1260.10">
    <property type="match status" value="1"/>
</dbReference>
<evidence type="ECO:0000313" key="3">
    <source>
        <dbReference type="Proteomes" id="UP001595791"/>
    </source>
</evidence>
<dbReference type="Proteomes" id="UP001595791">
    <property type="component" value="Unassembled WGS sequence"/>
</dbReference>
<evidence type="ECO:0000259" key="1">
    <source>
        <dbReference type="PROSITE" id="PS50905"/>
    </source>
</evidence>
<dbReference type="InterPro" id="IPR009078">
    <property type="entry name" value="Ferritin-like_SF"/>
</dbReference>
<dbReference type="InterPro" id="IPR009040">
    <property type="entry name" value="Ferritin-like_diiron"/>
</dbReference>
<dbReference type="InterPro" id="IPR012347">
    <property type="entry name" value="Ferritin-like"/>
</dbReference>
<name>A0ABV8MM07_9NEIS</name>
<accession>A0ABV8MM07</accession>
<dbReference type="RefSeq" id="WP_378160870.1">
    <property type="nucleotide sequence ID" value="NZ_JBHSBU010000001.1"/>
</dbReference>
<keyword evidence="3" id="KW-1185">Reference proteome</keyword>
<evidence type="ECO:0000313" key="2">
    <source>
        <dbReference type="EMBL" id="MFC4158324.1"/>
    </source>
</evidence>